<evidence type="ECO:0000313" key="2">
    <source>
        <dbReference type="Proteomes" id="UP001497680"/>
    </source>
</evidence>
<comment type="caution">
    <text evidence="1">The sequence shown here is derived from an EMBL/GenBank/DDBJ whole genome shotgun (WGS) entry which is preliminary data.</text>
</comment>
<accession>A0ACC0D8I8</accession>
<evidence type="ECO:0000313" key="1">
    <source>
        <dbReference type="EMBL" id="KAI6089056.1"/>
    </source>
</evidence>
<reference evidence="1 2" key="1">
    <citation type="journal article" date="2022" name="New Phytol.">
        <title>Ecological generalism drives hyperdiversity of secondary metabolite gene clusters in xylarialean endophytes.</title>
        <authorList>
            <person name="Franco M.E.E."/>
            <person name="Wisecaver J.H."/>
            <person name="Arnold A.E."/>
            <person name="Ju Y.M."/>
            <person name="Slot J.C."/>
            <person name="Ahrendt S."/>
            <person name="Moore L.P."/>
            <person name="Eastman K.E."/>
            <person name="Scott K."/>
            <person name="Konkel Z."/>
            <person name="Mondo S.J."/>
            <person name="Kuo A."/>
            <person name="Hayes R.D."/>
            <person name="Haridas S."/>
            <person name="Andreopoulos B."/>
            <person name="Riley R."/>
            <person name="LaButti K."/>
            <person name="Pangilinan J."/>
            <person name="Lipzen A."/>
            <person name="Amirebrahimi M."/>
            <person name="Yan J."/>
            <person name="Adam C."/>
            <person name="Keymanesh K."/>
            <person name="Ng V."/>
            <person name="Louie K."/>
            <person name="Northen T."/>
            <person name="Drula E."/>
            <person name="Henrissat B."/>
            <person name="Hsieh H.M."/>
            <person name="Youens-Clark K."/>
            <person name="Lutzoni F."/>
            <person name="Miadlikowska J."/>
            <person name="Eastwood D.C."/>
            <person name="Hamelin R.C."/>
            <person name="Grigoriev I.V."/>
            <person name="U'Ren J.M."/>
        </authorList>
    </citation>
    <scope>NUCLEOTIDE SEQUENCE [LARGE SCALE GENOMIC DNA]</scope>
    <source>
        <strain evidence="1 2">ER1909</strain>
    </source>
</reference>
<proteinExistence type="predicted"/>
<name>A0ACC0D8I8_9PEZI</name>
<dbReference type="EMBL" id="MU394297">
    <property type="protein sequence ID" value="KAI6089056.1"/>
    <property type="molecule type" value="Genomic_DNA"/>
</dbReference>
<organism evidence="1 2">
    <name type="scientific">Hypoxylon rubiginosum</name>
    <dbReference type="NCBI Taxonomy" id="110542"/>
    <lineage>
        <taxon>Eukaryota</taxon>
        <taxon>Fungi</taxon>
        <taxon>Dikarya</taxon>
        <taxon>Ascomycota</taxon>
        <taxon>Pezizomycotina</taxon>
        <taxon>Sordariomycetes</taxon>
        <taxon>Xylariomycetidae</taxon>
        <taxon>Xylariales</taxon>
        <taxon>Hypoxylaceae</taxon>
        <taxon>Hypoxylon</taxon>
    </lineage>
</organism>
<sequence length="584" mass="61681">MLNHVVLAALIPVILAKPILNPRNVGAAQTAAHGQVAEPTAASQMAGRQISGELWDDIAGSIFENLTPSSSIKSSHAPSVTPFMKREEDSSSTTTSTASTESTSSATSSSAAASSSMVFSSCDCIDECADEHGPPTSEHITADQMSCIESCVNSCGGHVDDKGNKTEKAEKPDLLGSLLPGLGLRDVAPRQGGAPWAGRVRPHYQPPKFSASADSEYEDCMSNCTTNNCQSLDMGDKISQCGDTSCEDKCKSFKNEASASAKLPGFPLQKKQFFPPPPAFFRPPPPRPEFSASGEFDFEACKQNCTTHNCQSIDMAGSISQCGDTSCESQCREMERDFNSKLNLVKKDASPPVFGGPAKNKKPAPPAPVTYPVYPAAPAPEPEMMHGHAKHGKSKHDKPKHKDDKHHKSHPGPQMGPRADVVPAVPDVPDVPNVNGLPDDPTASASAGAEYDACMSTCKTNNCQSADLGGLISQCGDTECADQCRHFKSDAKAAVSAPKPQPYHRPLGPLDAATQAARLQSQRHHTKPVAGAEESKEYEDCMTTCKTNNCQSADLGGVISQCGDTECASTCARFKSDKGAGIVA</sequence>
<keyword evidence="2" id="KW-1185">Reference proteome</keyword>
<gene>
    <name evidence="1" type="ORF">F4821DRAFT_64783</name>
</gene>
<dbReference type="Proteomes" id="UP001497680">
    <property type="component" value="Unassembled WGS sequence"/>
</dbReference>
<protein>
    <submittedName>
        <fullName evidence="1">Uncharacterized protein</fullName>
    </submittedName>
</protein>